<dbReference type="STRING" id="314271.RB2654_08137"/>
<sequence>MSLKTRLNRALHGLTDGGFTRFRKWLRGRVLSASADTPAREPVTHVIVLDGTMSSLDPGEETNAGLVYRLMDEVRRSGHGAKISVYYEAGIQWRGWKSAWTVATGKGINRQIRRAYGVLASRYRPGDKIYLFGYSRGAFAVRSLSGLIGRVGLLKAEHATERNVLQAYRHYEAEEISDASRAFSQAYCHESTTIEMIGVWDTVKALGLTWPLIWRLYENKHKFHDANLDRHVLHGYHALARDETRSAYEPLIWETTGEYPGRVEQVWFPGSHGDVGGQIGTFKAARPRSFVSLHWMLGKAEAVGLTLPEGWRARFPPNPDAPSMGTFHGWGKIFVLRAKRKRGRDPSERDWDPEMPDPIDPITPEATQSA</sequence>
<dbReference type="eggNOG" id="COG3673">
    <property type="taxonomic scope" value="Bacteria"/>
</dbReference>
<dbReference type="HOGENOM" id="CLU_005049_6_0_5"/>
<dbReference type="OrthoDB" id="4378831at2"/>
<accession>A3VHG8</accession>
<evidence type="ECO:0000259" key="2">
    <source>
        <dbReference type="Pfam" id="PF09994"/>
    </source>
</evidence>
<protein>
    <recommendedName>
        <fullName evidence="2">T6SS Phospholipase effector Tle1-like catalytic domain-containing protein</fullName>
    </recommendedName>
</protein>
<dbReference type="RefSeq" id="WP_008330428.1">
    <property type="nucleotide sequence ID" value="NZ_CH902578.1"/>
</dbReference>
<evidence type="ECO:0000313" key="3">
    <source>
        <dbReference type="EMBL" id="EAQ12159.1"/>
    </source>
</evidence>
<proteinExistence type="predicted"/>
<evidence type="ECO:0000256" key="1">
    <source>
        <dbReference type="SAM" id="MobiDB-lite"/>
    </source>
</evidence>
<comment type="caution">
    <text evidence="3">The sequence shown here is derived from an EMBL/GenBank/DDBJ whole genome shotgun (WGS) entry which is preliminary data.</text>
</comment>
<name>A3VHG8_9RHOB</name>
<dbReference type="InterPro" id="IPR018712">
    <property type="entry name" value="Tle1-like_cat"/>
</dbReference>
<dbReference type="EMBL" id="AAMT01000009">
    <property type="protein sequence ID" value="EAQ12159.1"/>
    <property type="molecule type" value="Genomic_DNA"/>
</dbReference>
<dbReference type="PANTHER" id="PTHR33840:SF1">
    <property type="entry name" value="TLE1 PHOSPHOLIPASE DOMAIN-CONTAINING PROTEIN"/>
    <property type="match status" value="1"/>
</dbReference>
<feature type="domain" description="T6SS Phospholipase effector Tle1-like catalytic" evidence="2">
    <location>
        <begin position="46"/>
        <end position="297"/>
    </location>
</feature>
<keyword evidence="4" id="KW-1185">Reference proteome</keyword>
<dbReference type="AlphaFoldDB" id="A3VHG8"/>
<dbReference type="SUPFAM" id="SSF53474">
    <property type="entry name" value="alpha/beta-Hydrolases"/>
    <property type="match status" value="1"/>
</dbReference>
<dbReference type="Proteomes" id="UP000002931">
    <property type="component" value="Unassembled WGS sequence"/>
</dbReference>
<organism evidence="3 4">
    <name type="scientific">Maritimibacter alkaliphilus HTCC2654</name>
    <dbReference type="NCBI Taxonomy" id="314271"/>
    <lineage>
        <taxon>Bacteria</taxon>
        <taxon>Pseudomonadati</taxon>
        <taxon>Pseudomonadota</taxon>
        <taxon>Alphaproteobacteria</taxon>
        <taxon>Rhodobacterales</taxon>
        <taxon>Roseobacteraceae</taxon>
        <taxon>Maritimibacter</taxon>
    </lineage>
</organism>
<evidence type="ECO:0000313" key="4">
    <source>
        <dbReference type="Proteomes" id="UP000002931"/>
    </source>
</evidence>
<dbReference type="Pfam" id="PF09994">
    <property type="entry name" value="T6SS_Tle1-like_cat"/>
    <property type="match status" value="1"/>
</dbReference>
<dbReference type="InterPro" id="IPR029058">
    <property type="entry name" value="AB_hydrolase_fold"/>
</dbReference>
<dbReference type="PANTHER" id="PTHR33840">
    <property type="match status" value="1"/>
</dbReference>
<feature type="region of interest" description="Disordered" evidence="1">
    <location>
        <begin position="340"/>
        <end position="370"/>
    </location>
</feature>
<reference evidence="3 4" key="1">
    <citation type="journal article" date="2010" name="J. Bacteriol.">
        <title>Genome sequences of Pelagibaca bermudensis HTCC2601T and Maritimibacter alkaliphilus HTCC2654T, the type strains of two marine Roseobacter genera.</title>
        <authorList>
            <person name="Thrash J.C."/>
            <person name="Cho J.C."/>
            <person name="Ferriera S."/>
            <person name="Johnson J."/>
            <person name="Vergin K.L."/>
            <person name="Giovannoni S.J."/>
        </authorList>
    </citation>
    <scope>NUCLEOTIDE SEQUENCE [LARGE SCALE GENOMIC DNA]</scope>
    <source>
        <strain evidence="3 4">HTCC2654</strain>
    </source>
</reference>
<gene>
    <name evidence="3" type="ORF">RB2654_08137</name>
</gene>